<gene>
    <name evidence="1" type="ORF">D1614_09515</name>
</gene>
<proteinExistence type="predicted"/>
<evidence type="ECO:0000313" key="2">
    <source>
        <dbReference type="Proteomes" id="UP000265926"/>
    </source>
</evidence>
<organism evidence="1 2">
    <name type="scientific">Maribellus luteus</name>
    <dbReference type="NCBI Taxonomy" id="2305463"/>
    <lineage>
        <taxon>Bacteria</taxon>
        <taxon>Pseudomonadati</taxon>
        <taxon>Bacteroidota</taxon>
        <taxon>Bacteroidia</taxon>
        <taxon>Marinilabiliales</taxon>
        <taxon>Prolixibacteraceae</taxon>
        <taxon>Maribellus</taxon>
    </lineage>
</organism>
<name>A0A399SZ30_9BACT</name>
<dbReference type="Proteomes" id="UP000265926">
    <property type="component" value="Unassembled WGS sequence"/>
</dbReference>
<keyword evidence="2" id="KW-1185">Reference proteome</keyword>
<reference evidence="1 2" key="1">
    <citation type="submission" date="2018-08" db="EMBL/GenBank/DDBJ databases">
        <title>Pallidiluteibacterium maritimus gen. nov., sp. nov., isolated from coastal sediment.</title>
        <authorList>
            <person name="Zhou L.Y."/>
        </authorList>
    </citation>
    <scope>NUCLEOTIDE SEQUENCE [LARGE SCALE GENOMIC DNA]</scope>
    <source>
        <strain evidence="1 2">XSD2</strain>
    </source>
</reference>
<sequence length="153" mass="18558">MLAFSNVKKFAVEHFNAWEHGEDFDWLKKEWHKFEPLISEQKDAEDFILTLAYIYSAFCHESYFLKSKEGIMTIQEYVREFEEEHPVFIERINRKFDFTLELLLRAYNRPSEILREFVSIAINFELPHPDGYDFVKNLFQEKYKERDINSIIS</sequence>
<dbReference type="RefSeq" id="WP_119437680.1">
    <property type="nucleotide sequence ID" value="NZ_QWGR01000004.1"/>
</dbReference>
<comment type="caution">
    <text evidence="1">The sequence shown here is derived from an EMBL/GenBank/DDBJ whole genome shotgun (WGS) entry which is preliminary data.</text>
</comment>
<accession>A0A399SZ30</accession>
<dbReference type="OrthoDB" id="9846189at2"/>
<dbReference type="EMBL" id="QWGR01000004">
    <property type="protein sequence ID" value="RIJ48758.1"/>
    <property type="molecule type" value="Genomic_DNA"/>
</dbReference>
<dbReference type="AlphaFoldDB" id="A0A399SZ30"/>
<evidence type="ECO:0000313" key="1">
    <source>
        <dbReference type="EMBL" id="RIJ48758.1"/>
    </source>
</evidence>
<protein>
    <submittedName>
        <fullName evidence="1">Uncharacterized protein</fullName>
    </submittedName>
</protein>